<keyword evidence="1" id="KW-0732">Signal</keyword>
<keyword evidence="3" id="KW-1185">Reference proteome</keyword>
<evidence type="ECO:0000313" key="3">
    <source>
        <dbReference type="Proteomes" id="UP001595855"/>
    </source>
</evidence>
<evidence type="ECO:0008006" key="4">
    <source>
        <dbReference type="Google" id="ProtNLM"/>
    </source>
</evidence>
<accession>A0ABV9WRU9</accession>
<proteinExistence type="predicted"/>
<organism evidence="2 3">
    <name type="scientific">Streptomyces lienomycini</name>
    <dbReference type="NCBI Taxonomy" id="284035"/>
    <lineage>
        <taxon>Bacteria</taxon>
        <taxon>Bacillati</taxon>
        <taxon>Actinomycetota</taxon>
        <taxon>Actinomycetes</taxon>
        <taxon>Kitasatosporales</taxon>
        <taxon>Streptomycetaceae</taxon>
        <taxon>Streptomyces</taxon>
    </lineage>
</organism>
<protein>
    <recommendedName>
        <fullName evidence="4">Secreted protein</fullName>
    </recommendedName>
</protein>
<evidence type="ECO:0000256" key="1">
    <source>
        <dbReference type="SAM" id="SignalP"/>
    </source>
</evidence>
<reference evidence="3" key="1">
    <citation type="journal article" date="2019" name="Int. J. Syst. Evol. Microbiol.">
        <title>The Global Catalogue of Microorganisms (GCM) 10K type strain sequencing project: providing services to taxonomists for standard genome sequencing and annotation.</title>
        <authorList>
            <consortium name="The Broad Institute Genomics Platform"/>
            <consortium name="The Broad Institute Genome Sequencing Center for Infectious Disease"/>
            <person name="Wu L."/>
            <person name="Ma J."/>
        </authorList>
    </citation>
    <scope>NUCLEOTIDE SEQUENCE [LARGE SCALE GENOMIC DNA]</scope>
    <source>
        <strain evidence="3">CGMCC 4.1542</strain>
    </source>
</reference>
<feature type="signal peptide" evidence="1">
    <location>
        <begin position="1"/>
        <end position="36"/>
    </location>
</feature>
<dbReference type="Proteomes" id="UP001595855">
    <property type="component" value="Unassembled WGS sequence"/>
</dbReference>
<evidence type="ECO:0000313" key="2">
    <source>
        <dbReference type="EMBL" id="MFC5014645.1"/>
    </source>
</evidence>
<feature type="chain" id="PRO_5045259713" description="Secreted protein" evidence="1">
    <location>
        <begin position="37"/>
        <end position="181"/>
    </location>
</feature>
<name>A0ABV9WRU9_9ACTN</name>
<gene>
    <name evidence="2" type="ORF">ACFPRC_07120</name>
</gene>
<comment type="caution">
    <text evidence="2">The sequence shown here is derived from an EMBL/GenBank/DDBJ whole genome shotgun (WGS) entry which is preliminary data.</text>
</comment>
<dbReference type="RefSeq" id="WP_271321123.1">
    <property type="nucleotide sequence ID" value="NZ_BAAATN010000001.1"/>
</dbReference>
<sequence>MKAHVVSTAKSHRKRIVARTLITCMATGAVAFGVLAAGTQSGDEGSGPAVSVADEGPGYAVEDFNYPGADRILEERGIVLKRGDGHITLADCASGTDLIQVMARRAGDPICFRTVGTSGWLTMEIPAVYLVRGNDYATQVDMTVGDEEKSFDIEKNTWTAVGESADEQGREHLLVEIRTTK</sequence>
<dbReference type="EMBL" id="JBHSJO010000001">
    <property type="protein sequence ID" value="MFC5014645.1"/>
    <property type="molecule type" value="Genomic_DNA"/>
</dbReference>